<dbReference type="KEGG" id="orp:MOP44_27755"/>
<feature type="domain" description="AB hydrolase-1" evidence="1">
    <location>
        <begin position="58"/>
        <end position="159"/>
    </location>
</feature>
<dbReference type="Proteomes" id="UP001059380">
    <property type="component" value="Chromosome"/>
</dbReference>
<dbReference type="Gene3D" id="3.40.50.1820">
    <property type="entry name" value="alpha/beta hydrolase"/>
    <property type="match status" value="1"/>
</dbReference>
<dbReference type="EMBL" id="CP093313">
    <property type="protein sequence ID" value="UWZ84329.1"/>
    <property type="molecule type" value="Genomic_DNA"/>
</dbReference>
<reference evidence="2" key="1">
    <citation type="submission" date="2021-04" db="EMBL/GenBank/DDBJ databases">
        <title>Phylogenetic analysis of Acidobacteriaceae.</title>
        <authorList>
            <person name="Qiu L."/>
            <person name="Zhang Q."/>
        </authorList>
    </citation>
    <scope>NUCLEOTIDE SEQUENCE</scope>
    <source>
        <strain evidence="2">DSM 25168</strain>
    </source>
</reference>
<evidence type="ECO:0000313" key="2">
    <source>
        <dbReference type="EMBL" id="UWZ84329.1"/>
    </source>
</evidence>
<organism evidence="2 3">
    <name type="scientific">Occallatibacter riparius</name>
    <dbReference type="NCBI Taxonomy" id="1002689"/>
    <lineage>
        <taxon>Bacteria</taxon>
        <taxon>Pseudomonadati</taxon>
        <taxon>Acidobacteriota</taxon>
        <taxon>Terriglobia</taxon>
        <taxon>Terriglobales</taxon>
        <taxon>Acidobacteriaceae</taxon>
        <taxon>Occallatibacter</taxon>
    </lineage>
</organism>
<dbReference type="Pfam" id="PF00561">
    <property type="entry name" value="Abhydrolase_1"/>
    <property type="match status" value="1"/>
</dbReference>
<dbReference type="RefSeq" id="WP_260793833.1">
    <property type="nucleotide sequence ID" value="NZ_CP093313.1"/>
</dbReference>
<dbReference type="InterPro" id="IPR029058">
    <property type="entry name" value="AB_hydrolase_fold"/>
</dbReference>
<gene>
    <name evidence="2" type="ORF">MOP44_27755</name>
</gene>
<evidence type="ECO:0000313" key="3">
    <source>
        <dbReference type="Proteomes" id="UP001059380"/>
    </source>
</evidence>
<proteinExistence type="predicted"/>
<dbReference type="AlphaFoldDB" id="A0A9J7BP75"/>
<accession>A0A9J7BP75</accession>
<dbReference type="PANTHER" id="PTHR43798">
    <property type="entry name" value="MONOACYLGLYCEROL LIPASE"/>
    <property type="match status" value="1"/>
</dbReference>
<keyword evidence="2" id="KW-0378">Hydrolase</keyword>
<dbReference type="SUPFAM" id="SSF53474">
    <property type="entry name" value="alpha/beta-Hydrolases"/>
    <property type="match status" value="1"/>
</dbReference>
<evidence type="ECO:0000259" key="1">
    <source>
        <dbReference type="Pfam" id="PF00561"/>
    </source>
</evidence>
<dbReference type="GO" id="GO:0016787">
    <property type="term" value="F:hydrolase activity"/>
    <property type="evidence" value="ECO:0007669"/>
    <property type="project" value="UniProtKB-KW"/>
</dbReference>
<sequence length="335" mass="36287">MLRRFRIVAVFPVSLLTVLLITQCSGGWHDPSPHSVRFVTVDKTVPLEVLDWGGSGRALVLLAGGGNTAHVFDDFAPKLTNQYHVVGITRRGFGASGFRSDDNTADSLGGDVLEVLDALKLEKPVLIGHSFAGLEMSSVANQHPERVAGLVYLDAAYSYAFNNGKGADVMDMIKLKAPQPPGPQKADLASFAAYRAYVGRLDGFAIPEAEFHFQRKARWFGRVGDYIDHPGGSMLMAVLSAGKKYTQIPVPACFIYASPHSLGQWVEKNPDPAVQADARKFEASLEALDAKQIASVREAFPADTLITIPGANHYVFMTNEAEVLQAIRSFIAGLK</sequence>
<dbReference type="InterPro" id="IPR050266">
    <property type="entry name" value="AB_hydrolase_sf"/>
</dbReference>
<keyword evidence="3" id="KW-1185">Reference proteome</keyword>
<protein>
    <submittedName>
        <fullName evidence="2">Alpha/beta hydrolase</fullName>
    </submittedName>
</protein>
<name>A0A9J7BP75_9BACT</name>
<dbReference type="InterPro" id="IPR000073">
    <property type="entry name" value="AB_hydrolase_1"/>
</dbReference>